<evidence type="ECO:0000313" key="3">
    <source>
        <dbReference type="EMBL" id="OMJ94019.1"/>
    </source>
</evidence>
<feature type="domain" description="DOMON" evidence="2">
    <location>
        <begin position="40"/>
        <end position="165"/>
    </location>
</feature>
<evidence type="ECO:0000259" key="2">
    <source>
        <dbReference type="PROSITE" id="PS50836"/>
    </source>
</evidence>
<evidence type="ECO:0000313" key="4">
    <source>
        <dbReference type="Proteomes" id="UP000187209"/>
    </source>
</evidence>
<dbReference type="PROSITE" id="PS50836">
    <property type="entry name" value="DOMON"/>
    <property type="match status" value="1"/>
</dbReference>
<dbReference type="OrthoDB" id="320981at2759"/>
<keyword evidence="1" id="KW-0812">Transmembrane</keyword>
<reference evidence="3 4" key="1">
    <citation type="submission" date="2016-11" db="EMBL/GenBank/DDBJ databases">
        <title>The macronuclear genome of Stentor coeruleus: a giant cell with tiny introns.</title>
        <authorList>
            <person name="Slabodnick M."/>
            <person name="Ruby J.G."/>
            <person name="Reiff S.B."/>
            <person name="Swart E.C."/>
            <person name="Gosai S."/>
            <person name="Prabakaran S."/>
            <person name="Witkowska E."/>
            <person name="Larue G.E."/>
            <person name="Fisher S."/>
            <person name="Freeman R.M."/>
            <person name="Gunawardena J."/>
            <person name="Chu W."/>
            <person name="Stover N.A."/>
            <person name="Gregory B.D."/>
            <person name="Nowacki M."/>
            <person name="Derisi J."/>
            <person name="Roy S.W."/>
            <person name="Marshall W.F."/>
            <person name="Sood P."/>
        </authorList>
    </citation>
    <scope>NUCLEOTIDE SEQUENCE [LARGE SCALE GENOMIC DNA]</scope>
    <source>
        <strain evidence="3">WM001</strain>
    </source>
</reference>
<dbReference type="EMBL" id="MPUH01000033">
    <property type="protein sequence ID" value="OMJ94019.1"/>
    <property type="molecule type" value="Genomic_DNA"/>
</dbReference>
<evidence type="ECO:0000256" key="1">
    <source>
        <dbReference type="SAM" id="Phobius"/>
    </source>
</evidence>
<keyword evidence="1" id="KW-1133">Transmembrane helix</keyword>
<proteinExistence type="predicted"/>
<dbReference type="InterPro" id="IPR005018">
    <property type="entry name" value="DOMON_domain"/>
</dbReference>
<feature type="transmembrane region" description="Helical" evidence="1">
    <location>
        <begin position="15"/>
        <end position="38"/>
    </location>
</feature>
<keyword evidence="4" id="KW-1185">Reference proteome</keyword>
<sequence>MKYSQHHILKEKNGYYIMELLLILSLVSCALSVGVVYLPKDMLLSWKFPTPGSVAFELRVPQVLYDEYGYVGLGFKYTDDISGMYYADLINIKFNQPLEDCYGTKNTVPRPDVSLGGTSDLINPRTDVTADGLKITWERAMKTEDCANDMDFENGAEYRLLWAAGFMDEVTGEQLRHSTKDRGTINIKLTEDFYNAQYKPFIVSSFN</sequence>
<accession>A0A1R2CYD4</accession>
<name>A0A1R2CYD4_9CILI</name>
<dbReference type="Proteomes" id="UP000187209">
    <property type="component" value="Unassembled WGS sequence"/>
</dbReference>
<gene>
    <name evidence="3" type="ORF">SteCoe_2938</name>
</gene>
<organism evidence="3 4">
    <name type="scientific">Stentor coeruleus</name>
    <dbReference type="NCBI Taxonomy" id="5963"/>
    <lineage>
        <taxon>Eukaryota</taxon>
        <taxon>Sar</taxon>
        <taxon>Alveolata</taxon>
        <taxon>Ciliophora</taxon>
        <taxon>Postciliodesmatophora</taxon>
        <taxon>Heterotrichea</taxon>
        <taxon>Heterotrichida</taxon>
        <taxon>Stentoridae</taxon>
        <taxon>Stentor</taxon>
    </lineage>
</organism>
<dbReference type="Pfam" id="PF03351">
    <property type="entry name" value="DOMON"/>
    <property type="match status" value="1"/>
</dbReference>
<protein>
    <recommendedName>
        <fullName evidence="2">DOMON domain-containing protein</fullName>
    </recommendedName>
</protein>
<dbReference type="InterPro" id="IPR045266">
    <property type="entry name" value="DOH_DOMON"/>
</dbReference>
<comment type="caution">
    <text evidence="3">The sequence shown here is derived from an EMBL/GenBank/DDBJ whole genome shotgun (WGS) entry which is preliminary data.</text>
</comment>
<dbReference type="CDD" id="cd09631">
    <property type="entry name" value="DOMON_DOH"/>
    <property type="match status" value="1"/>
</dbReference>
<keyword evidence="1" id="KW-0472">Membrane</keyword>
<dbReference type="AlphaFoldDB" id="A0A1R2CYD4"/>